<proteinExistence type="predicted"/>
<sequence length="20" mass="2394">MTRLRDLMGFNSSLPQLIWD</sequence>
<reference evidence="1" key="1">
    <citation type="submission" date="2014-09" db="EMBL/GenBank/DDBJ databases">
        <authorList>
            <person name="Magalhaes I.L.F."/>
            <person name="Oliveira U."/>
            <person name="Santos F.R."/>
            <person name="Vidigal T.H.D.A."/>
            <person name="Brescovit A.D."/>
            <person name="Santos A.J."/>
        </authorList>
    </citation>
    <scope>NUCLEOTIDE SEQUENCE</scope>
    <source>
        <tissue evidence="1">Shoot tissue taken approximately 20 cm above the soil surface</tissue>
    </source>
</reference>
<protein>
    <submittedName>
        <fullName evidence="1">Uncharacterized protein</fullName>
    </submittedName>
</protein>
<evidence type="ECO:0000313" key="1">
    <source>
        <dbReference type="EMBL" id="JAD64515.1"/>
    </source>
</evidence>
<accession>A0A0A9BTK5</accession>
<dbReference type="EMBL" id="GBRH01233380">
    <property type="protein sequence ID" value="JAD64515.1"/>
    <property type="molecule type" value="Transcribed_RNA"/>
</dbReference>
<name>A0A0A9BTK5_ARUDO</name>
<organism evidence="1">
    <name type="scientific">Arundo donax</name>
    <name type="common">Giant reed</name>
    <name type="synonym">Donax arundinaceus</name>
    <dbReference type="NCBI Taxonomy" id="35708"/>
    <lineage>
        <taxon>Eukaryota</taxon>
        <taxon>Viridiplantae</taxon>
        <taxon>Streptophyta</taxon>
        <taxon>Embryophyta</taxon>
        <taxon>Tracheophyta</taxon>
        <taxon>Spermatophyta</taxon>
        <taxon>Magnoliopsida</taxon>
        <taxon>Liliopsida</taxon>
        <taxon>Poales</taxon>
        <taxon>Poaceae</taxon>
        <taxon>PACMAD clade</taxon>
        <taxon>Arundinoideae</taxon>
        <taxon>Arundineae</taxon>
        <taxon>Arundo</taxon>
    </lineage>
</organism>
<dbReference type="AlphaFoldDB" id="A0A0A9BTK5"/>
<reference evidence="1" key="2">
    <citation type="journal article" date="2015" name="Data Brief">
        <title>Shoot transcriptome of the giant reed, Arundo donax.</title>
        <authorList>
            <person name="Barrero R.A."/>
            <person name="Guerrero F.D."/>
            <person name="Moolhuijzen P."/>
            <person name="Goolsby J.A."/>
            <person name="Tidwell J."/>
            <person name="Bellgard S.E."/>
            <person name="Bellgard M.I."/>
        </authorList>
    </citation>
    <scope>NUCLEOTIDE SEQUENCE</scope>
    <source>
        <tissue evidence="1">Shoot tissue taken approximately 20 cm above the soil surface</tissue>
    </source>
</reference>